<keyword evidence="1" id="KW-0677">Repeat</keyword>
<protein>
    <submittedName>
        <fullName evidence="3">PBS lyase HEAT-like repeat</fullName>
    </submittedName>
</protein>
<dbReference type="InParanoid" id="Q2FU76"/>
<dbReference type="Proteomes" id="UP000001941">
    <property type="component" value="Chromosome"/>
</dbReference>
<keyword evidence="4" id="KW-1185">Reference proteome</keyword>
<sequence>MSSLELESALADLRSTNKEVRAHASASLSGMGKTAVPPLLTLLNDTNWVIRYRAAEALGAIGDVQVVESLIALTTDEKDHVRYMAAKSLGKMQDPRIPPILIGLLTDDHPYTRRIAAEGLARSGSDLAKTPLMQALEQEPDPDVKNAIRTALSQIMS</sequence>
<dbReference type="Gene3D" id="1.25.10.10">
    <property type="entry name" value="Leucine-rich Repeat Variant"/>
    <property type="match status" value="1"/>
</dbReference>
<dbReference type="PANTHER" id="PTHR12697:SF5">
    <property type="entry name" value="DEOXYHYPUSINE HYDROXYLASE"/>
    <property type="match status" value="1"/>
</dbReference>
<gene>
    <name evidence="3" type="ordered locus">Mhun_2826</name>
</gene>
<dbReference type="Pfam" id="PF02985">
    <property type="entry name" value="HEAT"/>
    <property type="match status" value="1"/>
</dbReference>
<dbReference type="InterPro" id="IPR011989">
    <property type="entry name" value="ARM-like"/>
</dbReference>
<evidence type="ECO:0000313" key="4">
    <source>
        <dbReference type="Proteomes" id="UP000001941"/>
    </source>
</evidence>
<dbReference type="GO" id="GO:0016829">
    <property type="term" value="F:lyase activity"/>
    <property type="evidence" value="ECO:0007669"/>
    <property type="project" value="UniProtKB-KW"/>
</dbReference>
<dbReference type="InterPro" id="IPR021133">
    <property type="entry name" value="HEAT_type_2"/>
</dbReference>
<dbReference type="InterPro" id="IPR000357">
    <property type="entry name" value="HEAT"/>
</dbReference>
<comment type="function">
    <text evidence="2">Catalyzes the hydroxylation of the N(6)-(4-aminobutyl)-L-lysine intermediate produced by deoxyhypusine synthase/DHPS on a critical lysine of the eukaryotic translation initiation factor 5A/eIF-5A. This is the second step of the post-translational modification of that lysine into an unusual amino acid residue named hypusine. Hypusination is unique to mature eIF-5A factor and is essential for its function.</text>
</comment>
<name>Q2FU76_METHJ</name>
<dbReference type="SMART" id="SM00567">
    <property type="entry name" value="EZ_HEAT"/>
    <property type="match status" value="4"/>
</dbReference>
<dbReference type="EMBL" id="CP000254">
    <property type="protein sequence ID" value="ABD42518.1"/>
    <property type="molecule type" value="Genomic_DNA"/>
</dbReference>
<reference evidence="4" key="1">
    <citation type="journal article" date="2016" name="Stand. Genomic Sci.">
        <title>Complete genome sequence of Methanospirillum hungatei type strain JF1.</title>
        <authorList>
            <person name="Gunsalus R.P."/>
            <person name="Cook L.E."/>
            <person name="Crable B."/>
            <person name="Rohlin L."/>
            <person name="McDonald E."/>
            <person name="Mouttaki H."/>
            <person name="Sieber J.R."/>
            <person name="Poweleit N."/>
            <person name="Zhou H."/>
            <person name="Lapidus A.L."/>
            <person name="Daligault H.E."/>
            <person name="Land M."/>
            <person name="Gilna P."/>
            <person name="Ivanova N."/>
            <person name="Kyrpides N."/>
            <person name="Culley D.E."/>
            <person name="McInerney M.J."/>
        </authorList>
    </citation>
    <scope>NUCLEOTIDE SEQUENCE [LARGE SCALE GENOMIC DNA]</scope>
    <source>
        <strain evidence="4">ATCC 27890 / DSM 864 / NBRC 100397 / JF-1</strain>
    </source>
</reference>
<dbReference type="InterPro" id="IPR016024">
    <property type="entry name" value="ARM-type_fold"/>
</dbReference>
<dbReference type="GO" id="GO:0016491">
    <property type="term" value="F:oxidoreductase activity"/>
    <property type="evidence" value="ECO:0007669"/>
    <property type="project" value="TreeGrafter"/>
</dbReference>
<dbReference type="Pfam" id="PF13646">
    <property type="entry name" value="HEAT_2"/>
    <property type="match status" value="1"/>
</dbReference>
<dbReference type="PANTHER" id="PTHR12697">
    <property type="entry name" value="PBS LYASE HEAT-LIKE PROTEIN"/>
    <property type="match status" value="1"/>
</dbReference>
<accession>Q2FU76</accession>
<dbReference type="InterPro" id="IPR004155">
    <property type="entry name" value="PBS_lyase_HEAT"/>
</dbReference>
<dbReference type="HOGENOM" id="CLU_101012_2_0_2"/>
<dbReference type="EnsemblBacteria" id="ABD42518">
    <property type="protein sequence ID" value="ABD42518"/>
    <property type="gene ID" value="Mhun_2826"/>
</dbReference>
<dbReference type="GeneID" id="3923174"/>
<dbReference type="AlphaFoldDB" id="Q2FU76"/>
<dbReference type="PROSITE" id="PS50077">
    <property type="entry name" value="HEAT_REPEAT"/>
    <property type="match status" value="1"/>
</dbReference>
<evidence type="ECO:0000256" key="2">
    <source>
        <dbReference type="ARBA" id="ARBA00045876"/>
    </source>
</evidence>
<organism evidence="3 4">
    <name type="scientific">Methanospirillum hungatei JF-1 (strain ATCC 27890 / DSM 864 / NBRC 100397 / JF-1)</name>
    <dbReference type="NCBI Taxonomy" id="323259"/>
    <lineage>
        <taxon>Archaea</taxon>
        <taxon>Methanobacteriati</taxon>
        <taxon>Methanobacteriota</taxon>
        <taxon>Stenosarchaea group</taxon>
        <taxon>Methanomicrobia</taxon>
        <taxon>Methanomicrobiales</taxon>
        <taxon>Methanospirillaceae</taxon>
        <taxon>Methanospirillum</taxon>
    </lineage>
</organism>
<dbReference type="KEGG" id="mhu:Mhun_2826"/>
<proteinExistence type="predicted"/>
<evidence type="ECO:0000256" key="1">
    <source>
        <dbReference type="ARBA" id="ARBA00022737"/>
    </source>
</evidence>
<dbReference type="SUPFAM" id="SSF48371">
    <property type="entry name" value="ARM repeat"/>
    <property type="match status" value="1"/>
</dbReference>
<dbReference type="OrthoDB" id="142930at2157"/>
<keyword evidence="3" id="KW-0456">Lyase</keyword>
<dbReference type="eggNOG" id="arCOG04006">
    <property type="taxonomic scope" value="Archaea"/>
</dbReference>
<dbReference type="RefSeq" id="WP_011449772.1">
    <property type="nucleotide sequence ID" value="NC_007796.1"/>
</dbReference>
<dbReference type="STRING" id="323259.Mhun_2826"/>
<evidence type="ECO:0000313" key="3">
    <source>
        <dbReference type="EMBL" id="ABD42518.1"/>
    </source>
</evidence>